<feature type="domain" description="Acyltransferase 3" evidence="2">
    <location>
        <begin position="38"/>
        <end position="387"/>
    </location>
</feature>
<name>A0AAD4KLI4_9EURO</name>
<comment type="caution">
    <text evidence="3">The sequence shown here is derived from an EMBL/GenBank/DDBJ whole genome shotgun (WGS) entry which is preliminary data.</text>
</comment>
<keyword evidence="3" id="KW-0808">Transferase</keyword>
<evidence type="ECO:0000313" key="3">
    <source>
        <dbReference type="EMBL" id="KAH8693979.1"/>
    </source>
</evidence>
<dbReference type="InterPro" id="IPR002656">
    <property type="entry name" value="Acyl_transf_3_dom"/>
</dbReference>
<dbReference type="PANTHER" id="PTHR23028">
    <property type="entry name" value="ACETYLTRANSFERASE"/>
    <property type="match status" value="1"/>
</dbReference>
<dbReference type="PANTHER" id="PTHR23028:SF125">
    <property type="entry name" value="ACYLTRANSFERASE"/>
    <property type="match status" value="1"/>
</dbReference>
<feature type="transmembrane region" description="Helical" evidence="1">
    <location>
        <begin position="361"/>
        <end position="381"/>
    </location>
</feature>
<reference evidence="3" key="1">
    <citation type="submission" date="2021-12" db="EMBL/GenBank/DDBJ databases">
        <title>Convergent genome expansion in fungi linked to evolution of root-endophyte symbiosis.</title>
        <authorList>
            <consortium name="DOE Joint Genome Institute"/>
            <person name="Ke Y.-H."/>
            <person name="Bonito G."/>
            <person name="Liao H.-L."/>
            <person name="Looney B."/>
            <person name="Rojas-Flechas A."/>
            <person name="Nash J."/>
            <person name="Hameed K."/>
            <person name="Schadt C."/>
            <person name="Martin F."/>
            <person name="Crous P.W."/>
            <person name="Miettinen O."/>
            <person name="Magnuson J.K."/>
            <person name="Labbe J."/>
            <person name="Jacobson D."/>
            <person name="Doktycz M.J."/>
            <person name="Veneault-Fourrey C."/>
            <person name="Kuo A."/>
            <person name="Mondo S."/>
            <person name="Calhoun S."/>
            <person name="Riley R."/>
            <person name="Ohm R."/>
            <person name="LaButti K."/>
            <person name="Andreopoulos B."/>
            <person name="Pangilinan J."/>
            <person name="Nolan M."/>
            <person name="Tritt A."/>
            <person name="Clum A."/>
            <person name="Lipzen A."/>
            <person name="Daum C."/>
            <person name="Barry K."/>
            <person name="Grigoriev I.V."/>
            <person name="Vilgalys R."/>
        </authorList>
    </citation>
    <scope>NUCLEOTIDE SEQUENCE</scope>
    <source>
        <strain evidence="3">PMI_201</strain>
    </source>
</reference>
<dbReference type="GO" id="GO:0016747">
    <property type="term" value="F:acyltransferase activity, transferring groups other than amino-acyl groups"/>
    <property type="evidence" value="ECO:0007669"/>
    <property type="project" value="InterPro"/>
</dbReference>
<dbReference type="RefSeq" id="XP_046069649.1">
    <property type="nucleotide sequence ID" value="XM_046218491.1"/>
</dbReference>
<gene>
    <name evidence="3" type="ORF">BGW36DRAFT_399189</name>
</gene>
<dbReference type="GeneID" id="70248778"/>
<keyword evidence="3" id="KW-0012">Acyltransferase</keyword>
<dbReference type="Proteomes" id="UP001201262">
    <property type="component" value="Unassembled WGS sequence"/>
</dbReference>
<dbReference type="AlphaFoldDB" id="A0AAD4KLI4"/>
<keyword evidence="1" id="KW-0812">Transmembrane</keyword>
<feature type="transmembrane region" description="Helical" evidence="1">
    <location>
        <begin position="239"/>
        <end position="261"/>
    </location>
</feature>
<dbReference type="Pfam" id="PF01757">
    <property type="entry name" value="Acyl_transf_3"/>
    <property type="match status" value="1"/>
</dbReference>
<feature type="transmembrane region" description="Helical" evidence="1">
    <location>
        <begin position="273"/>
        <end position="295"/>
    </location>
</feature>
<evidence type="ECO:0000256" key="1">
    <source>
        <dbReference type="SAM" id="Phobius"/>
    </source>
</evidence>
<keyword evidence="1" id="KW-0472">Membrane</keyword>
<evidence type="ECO:0000313" key="4">
    <source>
        <dbReference type="Proteomes" id="UP001201262"/>
    </source>
</evidence>
<feature type="transmembrane region" description="Helical" evidence="1">
    <location>
        <begin position="419"/>
        <end position="441"/>
    </location>
</feature>
<feature type="transmembrane region" description="Helical" evidence="1">
    <location>
        <begin position="330"/>
        <end position="349"/>
    </location>
</feature>
<accession>A0AAD4KLI4</accession>
<organism evidence="3 4">
    <name type="scientific">Talaromyces proteolyticus</name>
    <dbReference type="NCBI Taxonomy" id="1131652"/>
    <lineage>
        <taxon>Eukaryota</taxon>
        <taxon>Fungi</taxon>
        <taxon>Dikarya</taxon>
        <taxon>Ascomycota</taxon>
        <taxon>Pezizomycotina</taxon>
        <taxon>Eurotiomycetes</taxon>
        <taxon>Eurotiomycetidae</taxon>
        <taxon>Eurotiales</taxon>
        <taxon>Trichocomaceae</taxon>
        <taxon>Talaromyces</taxon>
        <taxon>Talaromyces sect. Bacilispori</taxon>
    </lineage>
</organism>
<feature type="transmembrane region" description="Helical" evidence="1">
    <location>
        <begin position="139"/>
        <end position="157"/>
    </location>
</feature>
<sequence>MDIGPVVQTLKWCLELFRPAIFTSATGFNTQNRRTSHLDGLRGFAALIVYLFHHEGWIHTITNEERILASAFGYGNNYYFACLPGVRIIFAGGHFAVGIFFVISGYVLSTKPLMCINAGEYSKLGEVLSSSLFRRWLRLYIPIIFTTFIYMTSWHFLNIHATPDPKGNYWDEIYNWYIEFRDFSFIFRDSSDPSFTYNRHTWSVPAEFKGSIVIYTALMAFSRCTRNCRLWCGVGLIVYFLYIVDGWFCAMFLGGMLLCDLDLLAERNNLPDFFAALSPFKGILFYLSFFVSIYLGGVPYQSGDGAELRVSPGWYYISFLQPQAVTDCKWFYLFWASIFLVTSISRIRLLKVFFEGRFNQYLGRISYALYLVHGPVLWLLGSRMYAATGWSGDCAIHVPACENQFSLPKNKPMGLEMSFLLPHLILLPVTLWMAEIVTRLFDQTSVQFSQWLYGKMLL</sequence>
<dbReference type="EMBL" id="JAJTJA010000009">
    <property type="protein sequence ID" value="KAH8693979.1"/>
    <property type="molecule type" value="Genomic_DNA"/>
</dbReference>
<protein>
    <submittedName>
        <fullName evidence="3">Acyltransferase family-domain-containing protein</fullName>
    </submittedName>
</protein>
<feature type="transmembrane region" description="Helical" evidence="1">
    <location>
        <begin position="88"/>
        <end position="108"/>
    </location>
</feature>
<proteinExistence type="predicted"/>
<dbReference type="InterPro" id="IPR050879">
    <property type="entry name" value="Acyltransferase_3"/>
</dbReference>
<keyword evidence="1" id="KW-1133">Transmembrane helix</keyword>
<keyword evidence="4" id="KW-1185">Reference proteome</keyword>
<evidence type="ECO:0000259" key="2">
    <source>
        <dbReference type="Pfam" id="PF01757"/>
    </source>
</evidence>